<dbReference type="EMBL" id="PZJJ01000018">
    <property type="protein sequence ID" value="PTL38425.1"/>
    <property type="molecule type" value="Genomic_DNA"/>
</dbReference>
<evidence type="ECO:0000313" key="1">
    <source>
        <dbReference type="EMBL" id="PTL38425.1"/>
    </source>
</evidence>
<dbReference type="AlphaFoldDB" id="A0A2T4U4Z1"/>
<accession>A0A2T4U4Z1</accession>
<dbReference type="Proteomes" id="UP000240509">
    <property type="component" value="Unassembled WGS sequence"/>
</dbReference>
<evidence type="ECO:0000313" key="2">
    <source>
        <dbReference type="Proteomes" id="UP000240509"/>
    </source>
</evidence>
<sequence length="64" mass="7146">MELAEAGPLGKPLRGNESERPFFYFQGSLILKVIFTAYTSTPISIELYVHDIFSSGAAMFILLF</sequence>
<gene>
    <name evidence="1" type="ORF">C6Y45_11030</name>
</gene>
<protein>
    <submittedName>
        <fullName evidence="1">Uncharacterized protein</fullName>
    </submittedName>
</protein>
<keyword evidence="2" id="KW-1185">Reference proteome</keyword>
<comment type="caution">
    <text evidence="1">The sequence shown here is derived from an EMBL/GenBank/DDBJ whole genome shotgun (WGS) entry which is preliminary data.</text>
</comment>
<proteinExistence type="predicted"/>
<organism evidence="1 2">
    <name type="scientific">Alkalicoccus saliphilus</name>
    <dbReference type="NCBI Taxonomy" id="200989"/>
    <lineage>
        <taxon>Bacteria</taxon>
        <taxon>Bacillati</taxon>
        <taxon>Bacillota</taxon>
        <taxon>Bacilli</taxon>
        <taxon>Bacillales</taxon>
        <taxon>Bacillaceae</taxon>
        <taxon>Alkalicoccus</taxon>
    </lineage>
</organism>
<name>A0A2T4U4Z1_9BACI</name>
<reference evidence="1 2" key="1">
    <citation type="submission" date="2018-03" db="EMBL/GenBank/DDBJ databases">
        <title>Alkalicoccus saliphilus sp. nov., isolated from a mineral pool.</title>
        <authorList>
            <person name="Zhao B."/>
        </authorList>
    </citation>
    <scope>NUCLEOTIDE SEQUENCE [LARGE SCALE GENOMIC DNA]</scope>
    <source>
        <strain evidence="1 2">6AG</strain>
    </source>
</reference>